<dbReference type="GO" id="GO:0008374">
    <property type="term" value="F:O-acyltransferase activity"/>
    <property type="evidence" value="ECO:0007669"/>
    <property type="project" value="InterPro"/>
</dbReference>
<organism evidence="3">
    <name type="scientific">Chromera velia CCMP2878</name>
    <dbReference type="NCBI Taxonomy" id="1169474"/>
    <lineage>
        <taxon>Eukaryota</taxon>
        <taxon>Sar</taxon>
        <taxon>Alveolata</taxon>
        <taxon>Colpodellida</taxon>
        <taxon>Chromeraceae</taxon>
        <taxon>Chromera</taxon>
    </lineage>
</organism>
<feature type="compositionally biased region" description="Gly residues" evidence="1">
    <location>
        <begin position="821"/>
        <end position="838"/>
    </location>
</feature>
<dbReference type="SUPFAM" id="SSF53474">
    <property type="entry name" value="alpha/beta-Hydrolases"/>
    <property type="match status" value="1"/>
</dbReference>
<feature type="region of interest" description="Disordered" evidence="1">
    <location>
        <begin position="463"/>
        <end position="654"/>
    </location>
</feature>
<dbReference type="InterPro" id="IPR029058">
    <property type="entry name" value="AB_hydrolase_fold"/>
</dbReference>
<accession>A0A0G4I899</accession>
<gene>
    <name evidence="3" type="ORF">Cvel_1987</name>
</gene>
<evidence type="ECO:0000256" key="2">
    <source>
        <dbReference type="SAM" id="Phobius"/>
    </source>
</evidence>
<sequence length="885" mass="92672">MAPRAPVILVPGLMGSGLFAKFENANVPGCTSSTTDWYRLWFSVSAALESECWLNSFQLEGEQAFEPRKGVQVTADAVGSVRGVEYLDYDIFGSGIGLTKYMADLIESLKGQGYTPWEDLFAAPYDWRRGPAGLFEEKEGGTEGSTFGPDLKSLIENSVAKSGRKAVLFSHSLGTLVTNFFLNKFVSKEWKDRHIERSVYVGGAFGGAPAVLWALQTEFSAEKDLNLGTDIFSGLSRSSLPLEVVSLLPQATRKGLFDAAKTFETTYSLLPDPKVYGESFVVASGPDGLSFTAGNFTGTDRLEDGDTVGLLKKKDAELALKVKKRLGEEILDDPGVPSVCVFGTAPDSTPVALKFDSDNTKKSPSLVLGDGDGAVPTVATSWCKGWEGSVRSVLVEKGDHFAMLKDPAVVKRLTEILTAPLFELRQPVNPHTDEEESESSTEILAAWGGGESAMDLFRAEKGGGVEIEGDGSDGNMVAVSSPQAEEEDAIDDKKDALEDVEAPEGPSAAFEGPGGEAGGEWANRIDPVAAEEAEREEERETGENVNVPPLTEETEEAPVPFSSESPGTTGTAVSSSETPKETDEQKGKKDPQPTAGYTKDTSSPELTPLSSGTAAGSGKDSAAPSADKSTKTEEKKMKGNKDKRGVGRKGGTQASSEEKGILAAFFVSALLLVAAFVFWLRRHFGTASSGSVLPSLTGGGGLVFQRQPATWCDEEGGELSDSEEGRFLDVRGATGPEVGEEGLALGPVYGGRGHSHGVHMPSGSDYGEECAGSLSLSVDGQNSFDQSTPSTAASSVRAMPVATAAASSLSSSTSFRALSGGSRGLGSRGVSGVKGRGPPGYTAPSLPESALDFDQRGGNPGTPGPPGSFVRADSAEGAGLPSYVG</sequence>
<dbReference type="GO" id="GO:0006629">
    <property type="term" value="P:lipid metabolic process"/>
    <property type="evidence" value="ECO:0007669"/>
    <property type="project" value="InterPro"/>
</dbReference>
<feature type="compositionally biased region" description="Basic and acidic residues" evidence="1">
    <location>
        <begin position="578"/>
        <end position="591"/>
    </location>
</feature>
<name>A0A0G4I899_9ALVE</name>
<feature type="compositionally biased region" description="Basic and acidic residues" evidence="1">
    <location>
        <begin position="628"/>
        <end position="645"/>
    </location>
</feature>
<protein>
    <submittedName>
        <fullName evidence="3">Uncharacterized protein</fullName>
    </submittedName>
</protein>
<dbReference type="EMBL" id="CDMZ01005633">
    <property type="protein sequence ID" value="CEM53349.1"/>
    <property type="molecule type" value="Genomic_DNA"/>
</dbReference>
<feature type="region of interest" description="Disordered" evidence="1">
    <location>
        <begin position="737"/>
        <end position="766"/>
    </location>
</feature>
<dbReference type="InterPro" id="IPR003386">
    <property type="entry name" value="LACT/PDAT_acylTrfase"/>
</dbReference>
<proteinExistence type="predicted"/>
<evidence type="ECO:0000256" key="1">
    <source>
        <dbReference type="SAM" id="MobiDB-lite"/>
    </source>
</evidence>
<feature type="compositionally biased region" description="Polar residues" evidence="1">
    <location>
        <begin position="562"/>
        <end position="577"/>
    </location>
</feature>
<feature type="compositionally biased region" description="Low complexity" evidence="1">
    <location>
        <begin position="809"/>
        <end position="820"/>
    </location>
</feature>
<keyword evidence="2" id="KW-0812">Transmembrane</keyword>
<feature type="region of interest" description="Disordered" evidence="1">
    <location>
        <begin position="809"/>
        <end position="885"/>
    </location>
</feature>
<keyword evidence="2" id="KW-0472">Membrane</keyword>
<reference evidence="3" key="1">
    <citation type="submission" date="2014-11" db="EMBL/GenBank/DDBJ databases">
        <authorList>
            <person name="Otto D Thomas"/>
            <person name="Naeem Raeece"/>
        </authorList>
    </citation>
    <scope>NUCLEOTIDE SEQUENCE</scope>
</reference>
<dbReference type="AlphaFoldDB" id="A0A0G4I899"/>
<dbReference type="VEuPathDB" id="CryptoDB:Cvel_1987"/>
<feature type="transmembrane region" description="Helical" evidence="2">
    <location>
        <begin position="661"/>
        <end position="680"/>
    </location>
</feature>
<evidence type="ECO:0000313" key="3">
    <source>
        <dbReference type="EMBL" id="CEM53349.1"/>
    </source>
</evidence>
<dbReference type="Pfam" id="PF02450">
    <property type="entry name" value="LCAT"/>
    <property type="match status" value="1"/>
</dbReference>
<dbReference type="PANTHER" id="PTHR11440">
    <property type="entry name" value="LECITHIN-CHOLESTEROL ACYLTRANSFERASE-RELATED"/>
    <property type="match status" value="1"/>
</dbReference>
<feature type="compositionally biased region" description="Polar residues" evidence="1">
    <location>
        <begin position="599"/>
        <end position="614"/>
    </location>
</feature>
<dbReference type="Gene3D" id="3.40.50.1820">
    <property type="entry name" value="alpha/beta hydrolase"/>
    <property type="match status" value="1"/>
</dbReference>
<keyword evidence="2" id="KW-1133">Transmembrane helix</keyword>